<evidence type="ECO:0000313" key="2">
    <source>
        <dbReference type="Proteomes" id="UP000784880"/>
    </source>
</evidence>
<protein>
    <submittedName>
        <fullName evidence="1">Uncharacterized protein</fullName>
    </submittedName>
</protein>
<evidence type="ECO:0000313" key="1">
    <source>
        <dbReference type="EMBL" id="MBU9711152.1"/>
    </source>
</evidence>
<dbReference type="Proteomes" id="UP000784880">
    <property type="component" value="Unassembled WGS sequence"/>
</dbReference>
<accession>A0ABS6JBU1</accession>
<name>A0ABS6JBU1_9BACI</name>
<gene>
    <name evidence="1" type="ORF">KS419_05335</name>
</gene>
<keyword evidence="2" id="KW-1185">Reference proteome</keyword>
<comment type="caution">
    <text evidence="1">The sequence shown here is derived from an EMBL/GenBank/DDBJ whole genome shotgun (WGS) entry which is preliminary data.</text>
</comment>
<proteinExistence type="predicted"/>
<reference evidence="1 2" key="1">
    <citation type="submission" date="2021-06" db="EMBL/GenBank/DDBJ databases">
        <title>Bacillus sp. RD4P76, an endophyte from a halophyte.</title>
        <authorList>
            <person name="Sun J.-Q."/>
        </authorList>
    </citation>
    <scope>NUCLEOTIDE SEQUENCE [LARGE SCALE GENOMIC DNA]</scope>
    <source>
        <strain evidence="1 2">CGMCC 1.15917</strain>
    </source>
</reference>
<dbReference type="RefSeq" id="WP_217065039.1">
    <property type="nucleotide sequence ID" value="NZ_JAHQCS010000059.1"/>
</dbReference>
<organism evidence="1 2">
    <name type="scientific">Evansella tamaricis</name>
    <dbReference type="NCBI Taxonomy" id="2069301"/>
    <lineage>
        <taxon>Bacteria</taxon>
        <taxon>Bacillati</taxon>
        <taxon>Bacillota</taxon>
        <taxon>Bacilli</taxon>
        <taxon>Bacillales</taxon>
        <taxon>Bacillaceae</taxon>
        <taxon>Evansella</taxon>
    </lineage>
</organism>
<sequence length="269" mass="31429">MKAILVEIGSSRGTGKESFKEMTELAAVQLHLVDGIIVTGGTFHSFIRPVFQHWKKKRANHPNYPNWWLAQPFPKVMEKFNHWHAQLGEIPWIVWNHESINIFQENSKRHEFPVEWGSEIIFLKHELEKRSIPFPTRHTSSGTKSFGNKESYTAIAADRAKRFSQLVSRKLLIHDLDFIPFSNVLLELDHLKEAKKVKREKVIINLQKIIENGKLSLEEVAEWSRLSTAEVTEILQSDAPLTPFERERMNNAWITWKEVESLRDQWIDS</sequence>
<dbReference type="EMBL" id="JAHQCS010000059">
    <property type="protein sequence ID" value="MBU9711152.1"/>
    <property type="molecule type" value="Genomic_DNA"/>
</dbReference>